<sequence>MLWWERGLPAIGSEVMDLLSAVALSSGCGPDQASLHRFGVAVASRINDAEACILIGHCVKVKIVSIGKTDTRIP</sequence>
<dbReference type="AlphaFoldDB" id="A0A085VI93"/>
<reference evidence="1 2" key="1">
    <citation type="submission" date="2014-07" db="EMBL/GenBank/DDBJ databases">
        <title>Draft Genome Sequences of Environmental Pseudomonas syringae strains.</title>
        <authorList>
            <person name="Baltrus D.A."/>
            <person name="Berge O."/>
            <person name="Morris C."/>
        </authorList>
    </citation>
    <scope>NUCLEOTIDE SEQUENCE [LARGE SCALE GENOMIC DNA]</scope>
    <source>
        <strain evidence="1 2">GAW0119</strain>
    </source>
</reference>
<keyword evidence="2" id="KW-1185">Reference proteome</keyword>
<dbReference type="EMBL" id="JPQU01000036">
    <property type="protein sequence ID" value="KFE55156.1"/>
    <property type="molecule type" value="Genomic_DNA"/>
</dbReference>
<dbReference type="Proteomes" id="UP000028631">
    <property type="component" value="Unassembled WGS sequence"/>
</dbReference>
<dbReference type="PATRIC" id="fig|317.175.peg.2747"/>
<organism evidence="1 2">
    <name type="scientific">Pseudomonas syringae</name>
    <dbReference type="NCBI Taxonomy" id="317"/>
    <lineage>
        <taxon>Bacteria</taxon>
        <taxon>Pseudomonadati</taxon>
        <taxon>Pseudomonadota</taxon>
        <taxon>Gammaproteobacteria</taxon>
        <taxon>Pseudomonadales</taxon>
        <taxon>Pseudomonadaceae</taxon>
        <taxon>Pseudomonas</taxon>
    </lineage>
</organism>
<dbReference type="PROSITE" id="PS51257">
    <property type="entry name" value="PROKAR_LIPOPROTEIN"/>
    <property type="match status" value="1"/>
</dbReference>
<evidence type="ECO:0000313" key="1">
    <source>
        <dbReference type="EMBL" id="KFE55156.1"/>
    </source>
</evidence>
<gene>
    <name evidence="1" type="ORF">IV01_13205</name>
</gene>
<protein>
    <submittedName>
        <fullName evidence="1">Uncharacterized protein</fullName>
    </submittedName>
</protein>
<evidence type="ECO:0000313" key="2">
    <source>
        <dbReference type="Proteomes" id="UP000028631"/>
    </source>
</evidence>
<accession>A0A085VI93</accession>
<comment type="caution">
    <text evidence="1">The sequence shown here is derived from an EMBL/GenBank/DDBJ whole genome shotgun (WGS) entry which is preliminary data.</text>
</comment>
<proteinExistence type="predicted"/>
<name>A0A085VI93_PSESX</name>